<dbReference type="PANTHER" id="PTHR43249">
    <property type="entry name" value="UDP-N-ACETYL-2-AMINO-2-DEOXY-D-GLUCURONATE OXIDASE"/>
    <property type="match status" value="1"/>
</dbReference>
<dbReference type="InterPro" id="IPR036237">
    <property type="entry name" value="Xyl_isomerase-like_sf"/>
</dbReference>
<dbReference type="InterPro" id="IPR013022">
    <property type="entry name" value="Xyl_isomerase-like_TIM-brl"/>
</dbReference>
<dbReference type="EMBL" id="LN555523">
    <property type="protein sequence ID" value="CED94900.1"/>
    <property type="molecule type" value="Genomic_DNA"/>
</dbReference>
<feature type="domain" description="GFO/IDH/MocA-like oxidoreductase" evidence="3">
    <location>
        <begin position="436"/>
        <end position="560"/>
    </location>
</feature>
<accession>A0A1V1I3X5</accession>
<dbReference type="SUPFAM" id="SSF51735">
    <property type="entry name" value="NAD(P)-binding Rossmann-fold domains"/>
    <property type="match status" value="1"/>
</dbReference>
<dbReference type="SUPFAM" id="SSF55347">
    <property type="entry name" value="Glyceraldehyde-3-phosphate dehydrogenase-like, C-terminal domain"/>
    <property type="match status" value="1"/>
</dbReference>
<evidence type="ECO:0000313" key="5">
    <source>
        <dbReference type="Proteomes" id="UP000245622"/>
    </source>
</evidence>
<dbReference type="Pfam" id="PF01261">
    <property type="entry name" value="AP_endonuc_2"/>
    <property type="match status" value="1"/>
</dbReference>
<proteinExistence type="predicted"/>
<dbReference type="PANTHER" id="PTHR43249:SF1">
    <property type="entry name" value="D-GLUCOSIDE 3-DEHYDROGENASE"/>
    <property type="match status" value="1"/>
</dbReference>
<evidence type="ECO:0000259" key="2">
    <source>
        <dbReference type="Pfam" id="PF01408"/>
    </source>
</evidence>
<feature type="domain" description="Gfo/Idh/MocA-like oxidoreductase N-terminal" evidence="2">
    <location>
        <begin position="305"/>
        <end position="420"/>
    </location>
</feature>
<dbReference type="InterPro" id="IPR036291">
    <property type="entry name" value="NAD(P)-bd_dom_sf"/>
</dbReference>
<sequence length="690" mass="78804">MLQNIHISGFSDEISSDFTTQLETVKNLGMNYISIRGVNEKNFSEYSIDELNEYIKPKLVEYNIKVSSIGSPIGKVFVDDNEGFEKQVDLLEKLCKMANILDCKYIRMFSFYIPKDKNPEDYRDEVIKKLKIFASIAEKYNVILLHENEKDIYGDIASRCLTIFKEVDSDNFKGIFDFANFVQCKEDTKECYKLLKDYIEYYHIKDANQADKENVVCGTGEGKIEEILTDAIRNGYEGFLTMEPHLVIFDSLKDLELEDVHDIIKTDKGLDGKSAYALQYKSLVDILKSIDFRLKTIGGREMKEVRFGIVGIGQMGGSHATWLAEGKVKNARLTAVCDVNPEKKEWALEKLPKDVKFFDNYIDMLDSKEIDAVLIATPHYDHPVIAIEALNRDLHTLVEKPAGVYTKKVREMNELAESKPHLTFGMMFNQRTNPLYQKIKEIVSNGEIGEIRRTNWIITTWWRPQAYYDMSSWRATWSGEGGGVLANQAPHQLDLWQWICGMPSKVRANLQFGSHRNIAVEDDVTAFVEYPNGATGTFITCTHDILGTDRFEIHGDKGKILVEGSKKVTVKRMKESENELNKRLTFADVANLFRGEGMSDIFDVEEFEIPDQWGTQHINVMINFTEAILEGTPLLAPGTEGIKGVMLSNAMHLSSWLGKDVELPFNEDLYLSELNKRIEEEAKNKEEVFV</sequence>
<name>A0A1V1I3X5_9FIRM</name>
<dbReference type="Gene3D" id="3.30.360.10">
    <property type="entry name" value="Dihydrodipicolinate Reductase, domain 2"/>
    <property type="match status" value="1"/>
</dbReference>
<protein>
    <submittedName>
        <fullName evidence="4">Oxidoreductase domain protein</fullName>
    </submittedName>
</protein>
<feature type="domain" description="Xylose isomerase-like TIM barrel" evidence="1">
    <location>
        <begin position="23"/>
        <end position="244"/>
    </location>
</feature>
<organism evidence="4 5">
    <name type="scientific">Romboutsia ilealis</name>
    <dbReference type="NCBI Taxonomy" id="1115758"/>
    <lineage>
        <taxon>Bacteria</taxon>
        <taxon>Bacillati</taxon>
        <taxon>Bacillota</taxon>
        <taxon>Clostridia</taxon>
        <taxon>Peptostreptococcales</taxon>
        <taxon>Peptostreptococcaceae</taxon>
        <taxon>Romboutsia</taxon>
    </lineage>
</organism>
<dbReference type="KEGG" id="ril:CRIB_2301"/>
<gene>
    <name evidence="4" type="ORF">CRIB_2301</name>
</gene>
<dbReference type="Proteomes" id="UP000245622">
    <property type="component" value="Chromosome 1"/>
</dbReference>
<dbReference type="InterPro" id="IPR000683">
    <property type="entry name" value="Gfo/Idh/MocA-like_OxRdtase_N"/>
</dbReference>
<reference evidence="4 5" key="1">
    <citation type="submission" date="2014-04" db="EMBL/GenBank/DDBJ databases">
        <authorList>
            <person name="Hornung B.V."/>
        </authorList>
    </citation>
    <scope>NUCLEOTIDE SEQUENCE [LARGE SCALE GENOMIC DNA]</scope>
    <source>
        <strain evidence="4 5">CRIB</strain>
    </source>
</reference>
<dbReference type="Pfam" id="PF01408">
    <property type="entry name" value="GFO_IDH_MocA"/>
    <property type="match status" value="1"/>
</dbReference>
<dbReference type="InterPro" id="IPR055170">
    <property type="entry name" value="GFO_IDH_MocA-like_dom"/>
</dbReference>
<evidence type="ECO:0000313" key="4">
    <source>
        <dbReference type="EMBL" id="CED94900.1"/>
    </source>
</evidence>
<dbReference type="Gene3D" id="3.40.50.720">
    <property type="entry name" value="NAD(P)-binding Rossmann-like Domain"/>
    <property type="match status" value="1"/>
</dbReference>
<keyword evidence="5" id="KW-1185">Reference proteome</keyword>
<evidence type="ECO:0000259" key="3">
    <source>
        <dbReference type="Pfam" id="PF22725"/>
    </source>
</evidence>
<dbReference type="GO" id="GO:0000166">
    <property type="term" value="F:nucleotide binding"/>
    <property type="evidence" value="ECO:0007669"/>
    <property type="project" value="InterPro"/>
</dbReference>
<dbReference type="Gene3D" id="3.20.20.150">
    <property type="entry name" value="Divalent-metal-dependent TIM barrel enzymes"/>
    <property type="match status" value="1"/>
</dbReference>
<dbReference type="RefSeq" id="WP_330404871.1">
    <property type="nucleotide sequence ID" value="NZ_LN555523.1"/>
</dbReference>
<dbReference type="SUPFAM" id="SSF51658">
    <property type="entry name" value="Xylose isomerase-like"/>
    <property type="match status" value="1"/>
</dbReference>
<dbReference type="GeneID" id="87793304"/>
<dbReference type="InterPro" id="IPR052515">
    <property type="entry name" value="Gfo/Idh/MocA_Oxidoreductase"/>
</dbReference>
<evidence type="ECO:0000259" key="1">
    <source>
        <dbReference type="Pfam" id="PF01261"/>
    </source>
</evidence>
<dbReference type="Pfam" id="PF22725">
    <property type="entry name" value="GFO_IDH_MocA_C3"/>
    <property type="match status" value="1"/>
</dbReference>
<dbReference type="AlphaFoldDB" id="A0A1V1I3X5"/>